<comment type="caution">
    <text evidence="2">The sequence shown here is derived from an EMBL/GenBank/DDBJ whole genome shotgun (WGS) entry which is preliminary data.</text>
</comment>
<keyword evidence="3" id="KW-1185">Reference proteome</keyword>
<protein>
    <recommendedName>
        <fullName evidence="4">Secreted protein</fullName>
    </recommendedName>
</protein>
<organism evidence="2 3">
    <name type="scientific">Phialemonium thermophilum</name>
    <dbReference type="NCBI Taxonomy" id="223376"/>
    <lineage>
        <taxon>Eukaryota</taxon>
        <taxon>Fungi</taxon>
        <taxon>Dikarya</taxon>
        <taxon>Ascomycota</taxon>
        <taxon>Pezizomycotina</taxon>
        <taxon>Sordariomycetes</taxon>
        <taxon>Sordariomycetidae</taxon>
        <taxon>Cephalothecales</taxon>
        <taxon>Cephalothecaceae</taxon>
        <taxon>Phialemonium</taxon>
    </lineage>
</organism>
<gene>
    <name evidence="2" type="ORF">VTK73DRAFT_4490</name>
</gene>
<sequence>MMKVLIRQILCIGLVRKGGGGLAPPAYTPTQTTHRCDLTSLEFHRNIARSDPPYRRDHLLYSVQSPRSHLGMRRSGPSQWTCSTRCASRARAAASTSAGTRSPPRPTARTTWATASRPPSAAGSRGAT</sequence>
<dbReference type="EMBL" id="JAZHXJ010002545">
    <property type="protein sequence ID" value="KAL1837995.1"/>
    <property type="molecule type" value="Genomic_DNA"/>
</dbReference>
<evidence type="ECO:0000313" key="2">
    <source>
        <dbReference type="EMBL" id="KAL1837995.1"/>
    </source>
</evidence>
<evidence type="ECO:0000256" key="1">
    <source>
        <dbReference type="SAM" id="MobiDB-lite"/>
    </source>
</evidence>
<reference evidence="2 3" key="1">
    <citation type="journal article" date="2024" name="Commun. Biol.">
        <title>Comparative genomic analysis of thermophilic fungi reveals convergent evolutionary adaptations and gene losses.</title>
        <authorList>
            <person name="Steindorff A.S."/>
            <person name="Aguilar-Pontes M.V."/>
            <person name="Robinson A.J."/>
            <person name="Andreopoulos B."/>
            <person name="LaButti K."/>
            <person name="Kuo A."/>
            <person name="Mondo S."/>
            <person name="Riley R."/>
            <person name="Otillar R."/>
            <person name="Haridas S."/>
            <person name="Lipzen A."/>
            <person name="Grimwood J."/>
            <person name="Schmutz J."/>
            <person name="Clum A."/>
            <person name="Reid I.D."/>
            <person name="Moisan M.C."/>
            <person name="Butler G."/>
            <person name="Nguyen T.T.M."/>
            <person name="Dewar K."/>
            <person name="Conant G."/>
            <person name="Drula E."/>
            <person name="Henrissat B."/>
            <person name="Hansel C."/>
            <person name="Singer S."/>
            <person name="Hutchinson M.I."/>
            <person name="de Vries R.P."/>
            <person name="Natvig D.O."/>
            <person name="Powell A.J."/>
            <person name="Tsang A."/>
            <person name="Grigoriev I.V."/>
        </authorList>
    </citation>
    <scope>NUCLEOTIDE SEQUENCE [LARGE SCALE GENOMIC DNA]</scope>
    <source>
        <strain evidence="2 3">ATCC 24622</strain>
    </source>
</reference>
<name>A0ABR3V8C3_9PEZI</name>
<evidence type="ECO:0008006" key="4">
    <source>
        <dbReference type="Google" id="ProtNLM"/>
    </source>
</evidence>
<accession>A0ABR3V8C3</accession>
<feature type="compositionally biased region" description="Low complexity" evidence="1">
    <location>
        <begin position="91"/>
        <end position="119"/>
    </location>
</feature>
<dbReference type="Proteomes" id="UP001586593">
    <property type="component" value="Unassembled WGS sequence"/>
</dbReference>
<proteinExistence type="predicted"/>
<evidence type="ECO:0000313" key="3">
    <source>
        <dbReference type="Proteomes" id="UP001586593"/>
    </source>
</evidence>
<feature type="region of interest" description="Disordered" evidence="1">
    <location>
        <begin position="91"/>
        <end position="128"/>
    </location>
</feature>